<dbReference type="GO" id="GO:0003824">
    <property type="term" value="F:catalytic activity"/>
    <property type="evidence" value="ECO:0007669"/>
    <property type="project" value="InterPro"/>
</dbReference>
<reference evidence="2 3" key="1">
    <citation type="submission" date="2016-06" db="EMBL/GenBank/DDBJ databases">
        <authorList>
            <person name="Kjaerup R.B."/>
            <person name="Dalgaard T.S."/>
            <person name="Juul-Madsen H.R."/>
        </authorList>
    </citation>
    <scope>NUCLEOTIDE SEQUENCE [LARGE SCALE GENOMIC DNA]</scope>
    <source>
        <strain evidence="2 3">DSM 45577</strain>
    </source>
</reference>
<dbReference type="Pfam" id="PF03473">
    <property type="entry name" value="MOSC"/>
    <property type="match status" value="1"/>
</dbReference>
<dbReference type="InterPro" id="IPR011037">
    <property type="entry name" value="Pyrv_Knase-like_insert_dom_sf"/>
</dbReference>
<dbReference type="GO" id="GO:0030170">
    <property type="term" value="F:pyridoxal phosphate binding"/>
    <property type="evidence" value="ECO:0007669"/>
    <property type="project" value="InterPro"/>
</dbReference>
<dbReference type="SUPFAM" id="SSF50800">
    <property type="entry name" value="PK beta-barrel domain-like"/>
    <property type="match status" value="1"/>
</dbReference>
<proteinExistence type="predicted"/>
<organism evidence="2 3">
    <name type="scientific">Micromonospora yangpuensis</name>
    <dbReference type="NCBI Taxonomy" id="683228"/>
    <lineage>
        <taxon>Bacteria</taxon>
        <taxon>Bacillati</taxon>
        <taxon>Actinomycetota</taxon>
        <taxon>Actinomycetes</taxon>
        <taxon>Micromonosporales</taxon>
        <taxon>Micromonosporaceae</taxon>
        <taxon>Micromonospora</taxon>
    </lineage>
</organism>
<dbReference type="InterPro" id="IPR005302">
    <property type="entry name" value="MoCF_Sase_C"/>
</dbReference>
<protein>
    <recommendedName>
        <fullName evidence="1">MOSC domain-containing protein</fullName>
    </recommendedName>
</protein>
<evidence type="ECO:0000259" key="1">
    <source>
        <dbReference type="PROSITE" id="PS51340"/>
    </source>
</evidence>
<evidence type="ECO:0000313" key="3">
    <source>
        <dbReference type="Proteomes" id="UP000198937"/>
    </source>
</evidence>
<dbReference type="Proteomes" id="UP000198937">
    <property type="component" value="Unassembled WGS sequence"/>
</dbReference>
<gene>
    <name evidence="2" type="ORF">GA0070617_1100</name>
</gene>
<dbReference type="InterPro" id="IPR005303">
    <property type="entry name" value="MOCOS_middle"/>
</dbReference>
<dbReference type="GO" id="GO:0030151">
    <property type="term" value="F:molybdenum ion binding"/>
    <property type="evidence" value="ECO:0007669"/>
    <property type="project" value="InterPro"/>
</dbReference>
<dbReference type="STRING" id="683228.GA0070617_1100"/>
<dbReference type="Gene3D" id="2.40.33.20">
    <property type="entry name" value="PK beta-barrel domain-like"/>
    <property type="match status" value="1"/>
</dbReference>
<dbReference type="PROSITE" id="PS51340">
    <property type="entry name" value="MOSC"/>
    <property type="match status" value="1"/>
</dbReference>
<accession>A0A1C6U5G8</accession>
<dbReference type="Pfam" id="PF03476">
    <property type="entry name" value="MOSC_N"/>
    <property type="match status" value="1"/>
</dbReference>
<dbReference type="EMBL" id="FMIA01000002">
    <property type="protein sequence ID" value="SCL49168.1"/>
    <property type="molecule type" value="Genomic_DNA"/>
</dbReference>
<dbReference type="AlphaFoldDB" id="A0A1C6U5G8"/>
<name>A0A1C6U5G8_9ACTN</name>
<sequence>MSRDRQVGRVGQLSRYPVKSMLGEDLDQAYVDEAGIAGDRTFAVLDCLTGKVASAKNPRLWREMLTVRSTLTPPDSTGAPAVRLTLADGTTETVTVTGYRDPALSMLLGRDVRLLDRAAPHTSIERMDPDQVRTDDDLRSAETVSSELATGSPPGTFFDFAPLHLITTATLAALTDHLGRPVHSQRFRPNIVVEVPDPGAGFVENLWPGRRLRIGTDVVAEVVIATPRCVIPALRHGDGEPDVALLQVLSRHNRLPAVGSLPCAGVYARPLEFGVIRSGDPVELC</sequence>
<dbReference type="RefSeq" id="WP_217628772.1">
    <property type="nucleotide sequence ID" value="NZ_BMMJ01000001.1"/>
</dbReference>
<keyword evidence="3" id="KW-1185">Reference proteome</keyword>
<evidence type="ECO:0000313" key="2">
    <source>
        <dbReference type="EMBL" id="SCL49168.1"/>
    </source>
</evidence>
<feature type="domain" description="MOSC" evidence="1">
    <location>
        <begin position="136"/>
        <end position="285"/>
    </location>
</feature>